<feature type="domain" description="Cation/H+ exchanger transmembrane" evidence="11">
    <location>
        <begin position="14"/>
        <end position="419"/>
    </location>
</feature>
<organism evidence="12 13">
    <name type="scientific">Bordetella trematum</name>
    <dbReference type="NCBI Taxonomy" id="123899"/>
    <lineage>
        <taxon>Bacteria</taxon>
        <taxon>Pseudomonadati</taxon>
        <taxon>Pseudomonadota</taxon>
        <taxon>Betaproteobacteria</taxon>
        <taxon>Burkholderiales</taxon>
        <taxon>Alcaligenaceae</taxon>
        <taxon>Bordetella</taxon>
    </lineage>
</organism>
<dbReference type="Gene3D" id="6.10.140.1330">
    <property type="match status" value="1"/>
</dbReference>
<keyword evidence="9 10" id="KW-0739">Sodium transport</keyword>
<dbReference type="KEGG" id="btrm:SAMEA390648702006"/>
<feature type="transmembrane region" description="Helical" evidence="10">
    <location>
        <begin position="151"/>
        <end position="177"/>
    </location>
</feature>
<dbReference type="InterPro" id="IPR004705">
    <property type="entry name" value="Cation/H_exchanger_CPA1_bac"/>
</dbReference>
<dbReference type="STRING" id="123899.SAMEA3906487_02006"/>
<dbReference type="PATRIC" id="fig|123899.6.peg.2000"/>
<dbReference type="OrthoDB" id="9809206at2"/>
<keyword evidence="10" id="KW-0050">Antiport</keyword>
<comment type="similarity">
    <text evidence="10">Belongs to the monovalent cation:proton antiporter 1 (CPA1) transporter (TC 2.A.36) family.</text>
</comment>
<dbReference type="InterPro" id="IPR018422">
    <property type="entry name" value="Cation/H_exchanger_CPA1"/>
</dbReference>
<feature type="transmembrane region" description="Helical" evidence="10">
    <location>
        <begin position="55"/>
        <end position="72"/>
    </location>
</feature>
<evidence type="ECO:0000256" key="8">
    <source>
        <dbReference type="ARBA" id="ARBA00023136"/>
    </source>
</evidence>
<comment type="caution">
    <text evidence="10">Lacks conserved residue(s) required for the propagation of feature annotation.</text>
</comment>
<dbReference type="AlphaFoldDB" id="A0A157PM34"/>
<dbReference type="EMBL" id="LT546645">
    <property type="protein sequence ID" value="SAI69966.1"/>
    <property type="molecule type" value="Genomic_DNA"/>
</dbReference>
<name>A0A157PM34_9BORD</name>
<reference evidence="12 13" key="1">
    <citation type="submission" date="2016-04" db="EMBL/GenBank/DDBJ databases">
        <authorList>
            <consortium name="Pathogen Informatics"/>
        </authorList>
    </citation>
    <scope>NUCLEOTIDE SEQUENCE [LARGE SCALE GENOMIC DNA]</scope>
    <source>
        <strain evidence="12 13">H044680328</strain>
    </source>
</reference>
<keyword evidence="13" id="KW-1185">Reference proteome</keyword>
<sequence length="548" mass="58938">MTTVAVIMAMLVAVMLSGVLVRLLPLAIPLPFIQIGLGFLIAAVFQRGVLIEPDIFFLLFLPPLLFLDGWRVSKVAVLRDASSIAQLALGLVFLTVAAVGYLIHWMIPAVPLPVAFAIAAIVSPTDPVALEAISHRVRIPGRMRTILEGEALFNDASGLVAFRIAAAAALTGAFSWAEAIGSFLWLAIAGIVVGMVITWLLMGTRARLTRRFGAEPGSDVLLSLITPFFVYYVAEQIGASGILAAVAAGITMSYAEMSGRLAAATRVERHAVWNLLQFTLNGMMFVLLGEQLPTLIDNLSSAASESGAQHLYWLPVYGLAVCAGLIACRLLWVTVSLKIAALRARRLGRTTIAPHPRLILAMALAGVRGAVTLAGVMTLPFALLDGSPFPARDLAICLAALVILFSLLLASLGLPPLMKGLEVPSSERDRREQATLHRTRLQAALKGVREAAAQFGQASPADAALYRDVAERVSLELRREACAYGDPEASAPPDARDLYIERQLRLQAVAAARQAIYQLARRHQISDSLAREQVMLLDMEEARIRASH</sequence>
<evidence type="ECO:0000256" key="3">
    <source>
        <dbReference type="ARBA" id="ARBA00022475"/>
    </source>
</evidence>
<comment type="function">
    <text evidence="10">Na(+)/H(+) antiporter that extrudes sodium in exchange for external protons.</text>
</comment>
<evidence type="ECO:0000313" key="13">
    <source>
        <dbReference type="Proteomes" id="UP000076825"/>
    </source>
</evidence>
<feature type="transmembrane region" description="Helical" evidence="10">
    <location>
        <begin position="312"/>
        <end position="337"/>
    </location>
</feature>
<feature type="transmembrane region" description="Helical" evidence="10">
    <location>
        <begin position="394"/>
        <end position="414"/>
    </location>
</feature>
<dbReference type="PANTHER" id="PTHR10110:SF86">
    <property type="entry name" value="SODIUM_HYDROGEN EXCHANGER 7"/>
    <property type="match status" value="1"/>
</dbReference>
<evidence type="ECO:0000259" key="11">
    <source>
        <dbReference type="Pfam" id="PF00999"/>
    </source>
</evidence>
<accession>A0A157PM34</accession>
<comment type="subcellular location">
    <subcellularLocation>
        <location evidence="10">Cell inner membrane</location>
        <topology evidence="10">Multi-pass membrane protein</topology>
    </subcellularLocation>
    <subcellularLocation>
        <location evidence="1">Cell membrane</location>
        <topology evidence="1">Multi-pass membrane protein</topology>
    </subcellularLocation>
</comment>
<protein>
    <submittedName>
        <fullName evidence="12">Na+/H+ antiporter</fullName>
    </submittedName>
</protein>
<dbReference type="PANTHER" id="PTHR10110">
    <property type="entry name" value="SODIUM/HYDROGEN EXCHANGER"/>
    <property type="match status" value="1"/>
</dbReference>
<evidence type="ECO:0000256" key="2">
    <source>
        <dbReference type="ARBA" id="ARBA00022448"/>
    </source>
</evidence>
<dbReference type="InterPro" id="IPR006153">
    <property type="entry name" value="Cation/H_exchanger_TM"/>
</dbReference>
<evidence type="ECO:0000313" key="12">
    <source>
        <dbReference type="EMBL" id="SAI69966.1"/>
    </source>
</evidence>
<dbReference type="NCBIfam" id="TIGR00831">
    <property type="entry name" value="a_cpa1"/>
    <property type="match status" value="1"/>
</dbReference>
<evidence type="ECO:0000256" key="5">
    <source>
        <dbReference type="ARBA" id="ARBA00022989"/>
    </source>
</evidence>
<evidence type="ECO:0000256" key="10">
    <source>
        <dbReference type="RuleBase" id="RU366002"/>
    </source>
</evidence>
<keyword evidence="3" id="KW-1003">Cell membrane</keyword>
<feature type="transmembrane region" description="Helical" evidence="10">
    <location>
        <begin position="183"/>
        <end position="202"/>
    </location>
</feature>
<evidence type="ECO:0000256" key="7">
    <source>
        <dbReference type="ARBA" id="ARBA00023065"/>
    </source>
</evidence>
<dbReference type="Pfam" id="PF00999">
    <property type="entry name" value="Na_H_Exchanger"/>
    <property type="match status" value="1"/>
</dbReference>
<dbReference type="eggNOG" id="COG0025">
    <property type="taxonomic scope" value="Bacteria"/>
</dbReference>
<evidence type="ECO:0000256" key="6">
    <source>
        <dbReference type="ARBA" id="ARBA00023053"/>
    </source>
</evidence>
<keyword evidence="7 10" id="KW-0406">Ion transport</keyword>
<dbReference type="GO" id="GO:0015385">
    <property type="term" value="F:sodium:proton antiporter activity"/>
    <property type="evidence" value="ECO:0007669"/>
    <property type="project" value="InterPro"/>
</dbReference>
<evidence type="ECO:0000256" key="4">
    <source>
        <dbReference type="ARBA" id="ARBA00022692"/>
    </source>
</evidence>
<proteinExistence type="inferred from homology"/>
<dbReference type="Proteomes" id="UP000076825">
    <property type="component" value="Chromosome 1"/>
</dbReference>
<dbReference type="GO" id="GO:0051453">
    <property type="term" value="P:regulation of intracellular pH"/>
    <property type="evidence" value="ECO:0007669"/>
    <property type="project" value="TreeGrafter"/>
</dbReference>
<gene>
    <name evidence="12" type="primary">nhaK_2</name>
    <name evidence="12" type="ORF">SAMEA3906487_02006</name>
</gene>
<feature type="transmembrane region" description="Helical" evidence="10">
    <location>
        <begin position="31"/>
        <end position="49"/>
    </location>
</feature>
<keyword evidence="4 10" id="KW-0812">Transmembrane</keyword>
<dbReference type="GO" id="GO:0005886">
    <property type="term" value="C:plasma membrane"/>
    <property type="evidence" value="ECO:0007669"/>
    <property type="project" value="UniProtKB-SubCell"/>
</dbReference>
<keyword evidence="6 10" id="KW-0915">Sodium</keyword>
<dbReference type="RefSeq" id="WP_025512903.1">
    <property type="nucleotide sequence ID" value="NZ_CP016340.1"/>
</dbReference>
<keyword evidence="5 10" id="KW-1133">Transmembrane helix</keyword>
<feature type="transmembrane region" description="Helical" evidence="10">
    <location>
        <begin position="358"/>
        <end position="382"/>
    </location>
</feature>
<feature type="transmembrane region" description="Helical" evidence="10">
    <location>
        <begin position="84"/>
        <end position="103"/>
    </location>
</feature>
<keyword evidence="2 10" id="KW-0813">Transport</keyword>
<evidence type="ECO:0000256" key="1">
    <source>
        <dbReference type="ARBA" id="ARBA00004651"/>
    </source>
</evidence>
<dbReference type="GO" id="GO:0098719">
    <property type="term" value="P:sodium ion import across plasma membrane"/>
    <property type="evidence" value="ECO:0007669"/>
    <property type="project" value="TreeGrafter"/>
</dbReference>
<dbReference type="GO" id="GO:0015386">
    <property type="term" value="F:potassium:proton antiporter activity"/>
    <property type="evidence" value="ECO:0007669"/>
    <property type="project" value="TreeGrafter"/>
</dbReference>
<feature type="transmembrane region" description="Helical" evidence="10">
    <location>
        <begin position="271"/>
        <end position="292"/>
    </location>
</feature>
<dbReference type="GeneID" id="56590718"/>
<feature type="transmembrane region" description="Helical" evidence="10">
    <location>
        <begin position="6"/>
        <end position="24"/>
    </location>
</feature>
<evidence type="ECO:0000256" key="9">
    <source>
        <dbReference type="ARBA" id="ARBA00023201"/>
    </source>
</evidence>
<keyword evidence="8 10" id="KW-0472">Membrane</keyword>
<keyword evidence="10" id="KW-0997">Cell inner membrane</keyword>